<keyword evidence="9" id="KW-0862">Zinc</keyword>
<evidence type="ECO:0000313" key="15">
    <source>
        <dbReference type="EMBL" id="GBM97286.1"/>
    </source>
</evidence>
<evidence type="ECO:0000256" key="1">
    <source>
        <dbReference type="ARBA" id="ARBA00000900"/>
    </source>
</evidence>
<evidence type="ECO:0000256" key="10">
    <source>
        <dbReference type="ARBA" id="ARBA00022989"/>
    </source>
</evidence>
<feature type="region of interest" description="Disordered" evidence="13">
    <location>
        <begin position="127"/>
        <end position="162"/>
    </location>
</feature>
<dbReference type="GO" id="GO:0016567">
    <property type="term" value="P:protein ubiquitination"/>
    <property type="evidence" value="ECO:0007669"/>
    <property type="project" value="UniProtKB-UniPathway"/>
</dbReference>
<dbReference type="AlphaFoldDB" id="A0A4Y2K6U1"/>
<dbReference type="Gene3D" id="3.30.40.10">
    <property type="entry name" value="Zinc/RING finger domain, C3HC4 (zinc finger)"/>
    <property type="match status" value="1"/>
</dbReference>
<dbReference type="Pfam" id="PF13639">
    <property type="entry name" value="zf-RING_2"/>
    <property type="match status" value="1"/>
</dbReference>
<keyword evidence="5" id="KW-0812">Transmembrane</keyword>
<organism evidence="15 16">
    <name type="scientific">Araneus ventricosus</name>
    <name type="common">Orbweaver spider</name>
    <name type="synonym">Epeira ventricosa</name>
    <dbReference type="NCBI Taxonomy" id="182803"/>
    <lineage>
        <taxon>Eukaryota</taxon>
        <taxon>Metazoa</taxon>
        <taxon>Ecdysozoa</taxon>
        <taxon>Arthropoda</taxon>
        <taxon>Chelicerata</taxon>
        <taxon>Arachnida</taxon>
        <taxon>Araneae</taxon>
        <taxon>Araneomorphae</taxon>
        <taxon>Entelegynae</taxon>
        <taxon>Araneoidea</taxon>
        <taxon>Araneidae</taxon>
        <taxon>Araneus</taxon>
    </lineage>
</organism>
<keyword evidence="8" id="KW-0833">Ubl conjugation pathway</keyword>
<dbReference type="PROSITE" id="PS50089">
    <property type="entry name" value="ZF_RING_2"/>
    <property type="match status" value="1"/>
</dbReference>
<dbReference type="InterPro" id="IPR013083">
    <property type="entry name" value="Znf_RING/FYVE/PHD"/>
</dbReference>
<evidence type="ECO:0000259" key="14">
    <source>
        <dbReference type="PROSITE" id="PS50089"/>
    </source>
</evidence>
<name>A0A4Y2K6U1_ARAVE</name>
<gene>
    <name evidence="15" type="ORF">AVEN_128817_1</name>
</gene>
<keyword evidence="6" id="KW-0479">Metal-binding</keyword>
<keyword evidence="16" id="KW-1185">Reference proteome</keyword>
<keyword evidence="11" id="KW-0472">Membrane</keyword>
<evidence type="ECO:0000256" key="11">
    <source>
        <dbReference type="ARBA" id="ARBA00023136"/>
    </source>
</evidence>
<dbReference type="GO" id="GO:0006511">
    <property type="term" value="P:ubiquitin-dependent protein catabolic process"/>
    <property type="evidence" value="ECO:0007669"/>
    <property type="project" value="TreeGrafter"/>
</dbReference>
<protein>
    <recommendedName>
        <fullName evidence="3">RING-type E3 ubiquitin transferase</fullName>
        <ecNumber evidence="3">2.3.2.27</ecNumber>
    </recommendedName>
</protein>
<evidence type="ECO:0000256" key="5">
    <source>
        <dbReference type="ARBA" id="ARBA00022692"/>
    </source>
</evidence>
<evidence type="ECO:0000256" key="4">
    <source>
        <dbReference type="ARBA" id="ARBA00022679"/>
    </source>
</evidence>
<feature type="compositionally biased region" description="Polar residues" evidence="13">
    <location>
        <begin position="174"/>
        <end position="195"/>
    </location>
</feature>
<keyword evidence="10" id="KW-1133">Transmembrane helix</keyword>
<keyword evidence="7 12" id="KW-0863">Zinc-finger</keyword>
<comment type="caution">
    <text evidence="15">The sequence shown here is derived from an EMBL/GenBank/DDBJ whole genome shotgun (WGS) entry which is preliminary data.</text>
</comment>
<evidence type="ECO:0000256" key="7">
    <source>
        <dbReference type="ARBA" id="ARBA00022771"/>
    </source>
</evidence>
<evidence type="ECO:0000256" key="2">
    <source>
        <dbReference type="ARBA" id="ARBA00004141"/>
    </source>
</evidence>
<dbReference type="CDD" id="cd16454">
    <property type="entry name" value="RING-H2_PA-TM-RING"/>
    <property type="match status" value="1"/>
</dbReference>
<feature type="domain" description="RING-type" evidence="14">
    <location>
        <begin position="200"/>
        <end position="241"/>
    </location>
</feature>
<dbReference type="UniPathway" id="UPA00143"/>
<feature type="region of interest" description="Disordered" evidence="13">
    <location>
        <begin position="174"/>
        <end position="199"/>
    </location>
</feature>
<evidence type="ECO:0000256" key="8">
    <source>
        <dbReference type="ARBA" id="ARBA00022786"/>
    </source>
</evidence>
<dbReference type="Proteomes" id="UP000499080">
    <property type="component" value="Unassembled WGS sequence"/>
</dbReference>
<sequence length="266" mass="30014">MWVIQWWANRKPITNGHFDPLGLLRFLFTSRLKSAAPQAGGQPLSPSPTGGFRICERGMLLFSRTYVFQFFDRMRQMENEQHWISQPFHHHFSLEFYIDEGFGISLFFLKLLGGGIVTESALKRKYSQDVSDKRMAPTVQTGIDAPSGNRNRSPDAAAGTTASSVLTGTDADTQSAIPQDASSSGEGQPPGTDTPTEFECPICLGTSSRQDQVKRLRCSHEFHQSCIDLWLNNNRNCPLCRARYRRLPRKKRPNANRRPRGNGRPR</sequence>
<dbReference type="GO" id="GO:0061630">
    <property type="term" value="F:ubiquitin protein ligase activity"/>
    <property type="evidence" value="ECO:0007669"/>
    <property type="project" value="UniProtKB-EC"/>
</dbReference>
<accession>A0A4Y2K6U1</accession>
<evidence type="ECO:0000256" key="13">
    <source>
        <dbReference type="SAM" id="MobiDB-lite"/>
    </source>
</evidence>
<evidence type="ECO:0000256" key="6">
    <source>
        <dbReference type="ARBA" id="ARBA00022723"/>
    </source>
</evidence>
<dbReference type="EMBL" id="BGPR01004220">
    <property type="protein sequence ID" value="GBM97286.1"/>
    <property type="molecule type" value="Genomic_DNA"/>
</dbReference>
<evidence type="ECO:0000256" key="3">
    <source>
        <dbReference type="ARBA" id="ARBA00012483"/>
    </source>
</evidence>
<evidence type="ECO:0000313" key="16">
    <source>
        <dbReference type="Proteomes" id="UP000499080"/>
    </source>
</evidence>
<comment type="subcellular location">
    <subcellularLocation>
        <location evidence="2">Membrane</location>
        <topology evidence="2">Multi-pass membrane protein</topology>
    </subcellularLocation>
</comment>
<dbReference type="GO" id="GO:0016020">
    <property type="term" value="C:membrane"/>
    <property type="evidence" value="ECO:0007669"/>
    <property type="project" value="UniProtKB-SubCell"/>
</dbReference>
<dbReference type="PANTHER" id="PTHR45977:SF4">
    <property type="entry name" value="RING-TYPE DOMAIN-CONTAINING PROTEIN"/>
    <property type="match status" value="1"/>
</dbReference>
<dbReference type="GO" id="GO:0008270">
    <property type="term" value="F:zinc ion binding"/>
    <property type="evidence" value="ECO:0007669"/>
    <property type="project" value="UniProtKB-KW"/>
</dbReference>
<dbReference type="InterPro" id="IPR001841">
    <property type="entry name" value="Znf_RING"/>
</dbReference>
<comment type="catalytic activity">
    <reaction evidence="1">
        <text>S-ubiquitinyl-[E2 ubiquitin-conjugating enzyme]-L-cysteine + [acceptor protein]-L-lysine = [E2 ubiquitin-conjugating enzyme]-L-cysteine + N(6)-ubiquitinyl-[acceptor protein]-L-lysine.</text>
        <dbReference type="EC" id="2.3.2.27"/>
    </reaction>
</comment>
<dbReference type="PANTHER" id="PTHR45977">
    <property type="entry name" value="TARGET OF ERK KINASE MPK-1"/>
    <property type="match status" value="1"/>
</dbReference>
<dbReference type="SMART" id="SM00184">
    <property type="entry name" value="RING"/>
    <property type="match status" value="1"/>
</dbReference>
<evidence type="ECO:0000256" key="9">
    <source>
        <dbReference type="ARBA" id="ARBA00022833"/>
    </source>
</evidence>
<proteinExistence type="predicted"/>
<dbReference type="EC" id="2.3.2.27" evidence="3"/>
<reference evidence="15 16" key="1">
    <citation type="journal article" date="2019" name="Sci. Rep.">
        <title>Orb-weaving spider Araneus ventricosus genome elucidates the spidroin gene catalogue.</title>
        <authorList>
            <person name="Kono N."/>
            <person name="Nakamura H."/>
            <person name="Ohtoshi R."/>
            <person name="Moran D.A.P."/>
            <person name="Shinohara A."/>
            <person name="Yoshida Y."/>
            <person name="Fujiwara M."/>
            <person name="Mori M."/>
            <person name="Tomita M."/>
            <person name="Arakawa K."/>
        </authorList>
    </citation>
    <scope>NUCLEOTIDE SEQUENCE [LARGE SCALE GENOMIC DNA]</scope>
</reference>
<dbReference type="SUPFAM" id="SSF57850">
    <property type="entry name" value="RING/U-box"/>
    <property type="match status" value="1"/>
</dbReference>
<keyword evidence="4" id="KW-0808">Transferase</keyword>
<evidence type="ECO:0000256" key="12">
    <source>
        <dbReference type="PROSITE-ProRule" id="PRU00175"/>
    </source>
</evidence>